<accession>A0A7H0YBG7</accession>
<dbReference type="PANTHER" id="PTHR43479">
    <property type="entry name" value="ACREF/ENVCD OPERON REPRESSOR-RELATED"/>
    <property type="match status" value="1"/>
</dbReference>
<dbReference type="InterPro" id="IPR001647">
    <property type="entry name" value="HTH_TetR"/>
</dbReference>
<dbReference type="Proteomes" id="UP000516384">
    <property type="component" value="Chromosome"/>
</dbReference>
<dbReference type="Pfam" id="PF00440">
    <property type="entry name" value="TetR_N"/>
    <property type="match status" value="1"/>
</dbReference>
<dbReference type="PANTHER" id="PTHR43479:SF11">
    <property type="entry name" value="ACREF_ENVCD OPERON REPRESSOR-RELATED"/>
    <property type="match status" value="1"/>
</dbReference>
<evidence type="ECO:0000313" key="4">
    <source>
        <dbReference type="EMBL" id="QNR68425.1"/>
    </source>
</evidence>
<dbReference type="RefSeq" id="WP_103049021.1">
    <property type="nucleotide sequence ID" value="NZ_CP061172.1"/>
</dbReference>
<dbReference type="AlphaFoldDB" id="A0A7H0YBG7"/>
<evidence type="ECO:0000313" key="5">
    <source>
        <dbReference type="Proteomes" id="UP000516384"/>
    </source>
</evidence>
<dbReference type="InterPro" id="IPR036271">
    <property type="entry name" value="Tet_transcr_reg_TetR-rel_C_sf"/>
</dbReference>
<dbReference type="SUPFAM" id="SSF46689">
    <property type="entry name" value="Homeodomain-like"/>
    <property type="match status" value="1"/>
</dbReference>
<evidence type="ECO:0000256" key="1">
    <source>
        <dbReference type="ARBA" id="ARBA00023125"/>
    </source>
</evidence>
<dbReference type="InterPro" id="IPR009057">
    <property type="entry name" value="Homeodomain-like_sf"/>
</dbReference>
<sequence>MTENWHQNLKNKNREELIAAAKELFMKQSFLKVNIKDVCNVAGVSRVTFYKHFQSMNELIFEVQMEILESMTEFVRRAPSAEMSGKKMLTSMLDAWIDYAWQHPEYIKFILLFDLHYEAYDSNQELKEQYKNFVSREKERHFLMDALEVGFQDGSLKSDTEPLKTAHFIFTSMMGILQKMSLTSKDDWNNELDDIEIANRFAGMLIQYLSPESDKSPTF</sequence>
<gene>
    <name evidence="4" type="ORF">IAQ67_05015</name>
</gene>
<proteinExistence type="predicted"/>
<feature type="domain" description="HTH tetR-type" evidence="3">
    <location>
        <begin position="11"/>
        <end position="71"/>
    </location>
</feature>
<dbReference type="PRINTS" id="PR00455">
    <property type="entry name" value="HTHTETR"/>
</dbReference>
<evidence type="ECO:0000256" key="2">
    <source>
        <dbReference type="PROSITE-ProRule" id="PRU00335"/>
    </source>
</evidence>
<feature type="DNA-binding region" description="H-T-H motif" evidence="2">
    <location>
        <begin position="34"/>
        <end position="53"/>
    </location>
</feature>
<dbReference type="SUPFAM" id="SSF48498">
    <property type="entry name" value="Tetracyclin repressor-like, C-terminal domain"/>
    <property type="match status" value="1"/>
</dbReference>
<dbReference type="InterPro" id="IPR050624">
    <property type="entry name" value="HTH-type_Tx_Regulator"/>
</dbReference>
<evidence type="ECO:0000259" key="3">
    <source>
        <dbReference type="PROSITE" id="PS50977"/>
    </source>
</evidence>
<dbReference type="Gene3D" id="1.10.357.10">
    <property type="entry name" value="Tetracycline Repressor, domain 2"/>
    <property type="match status" value="1"/>
</dbReference>
<dbReference type="EMBL" id="CP061172">
    <property type="protein sequence ID" value="QNR68425.1"/>
    <property type="molecule type" value="Genomic_DNA"/>
</dbReference>
<name>A0A7H0YBG7_9BACL</name>
<organism evidence="4 5">
    <name type="scientific">Paenibacillus peoriae</name>
    <dbReference type="NCBI Taxonomy" id="59893"/>
    <lineage>
        <taxon>Bacteria</taxon>
        <taxon>Bacillati</taxon>
        <taxon>Bacillota</taxon>
        <taxon>Bacilli</taxon>
        <taxon>Bacillales</taxon>
        <taxon>Paenibacillaceae</taxon>
        <taxon>Paenibacillus</taxon>
    </lineage>
</organism>
<reference evidence="4 5" key="1">
    <citation type="submission" date="2020-09" db="EMBL/GenBank/DDBJ databases">
        <title>Characterization of Paenibacillus peoriae strain ZF390 with broad-spectrum antimicrobial activity as a potential biocontrol agent.</title>
        <authorList>
            <person name="Li L."/>
            <person name="Zhao Y."/>
            <person name="Li B."/>
            <person name="Xie X."/>
        </authorList>
    </citation>
    <scope>NUCLEOTIDE SEQUENCE [LARGE SCALE GENOMIC DNA]</scope>
    <source>
        <strain evidence="4 5">ZF390</strain>
    </source>
</reference>
<keyword evidence="1 2" id="KW-0238">DNA-binding</keyword>
<dbReference type="GO" id="GO:0003677">
    <property type="term" value="F:DNA binding"/>
    <property type="evidence" value="ECO:0007669"/>
    <property type="project" value="UniProtKB-UniRule"/>
</dbReference>
<protein>
    <submittedName>
        <fullName evidence="4">TetR/AcrR family transcriptional regulator</fullName>
    </submittedName>
</protein>
<dbReference type="PROSITE" id="PS50977">
    <property type="entry name" value="HTH_TETR_2"/>
    <property type="match status" value="1"/>
</dbReference>